<evidence type="ECO:0000256" key="2">
    <source>
        <dbReference type="ARBA" id="ARBA00022448"/>
    </source>
</evidence>
<name>A0A1G8YHC5_9ACTN</name>
<dbReference type="AlphaFoldDB" id="A0A1G8YHC5"/>
<keyword evidence="8" id="KW-1185">Reference proteome</keyword>
<evidence type="ECO:0000256" key="5">
    <source>
        <dbReference type="SAM" id="SignalP"/>
    </source>
</evidence>
<evidence type="ECO:0000313" key="8">
    <source>
        <dbReference type="Proteomes" id="UP000199155"/>
    </source>
</evidence>
<dbReference type="Proteomes" id="UP000199155">
    <property type="component" value="Unassembled WGS sequence"/>
</dbReference>
<dbReference type="GO" id="GO:0043190">
    <property type="term" value="C:ATP-binding cassette (ABC) transporter complex"/>
    <property type="evidence" value="ECO:0007669"/>
    <property type="project" value="InterPro"/>
</dbReference>
<feature type="chain" id="PRO_5011501138" evidence="5">
    <location>
        <begin position="27"/>
        <end position="526"/>
    </location>
</feature>
<dbReference type="PIRSF" id="PIRSF002741">
    <property type="entry name" value="MppA"/>
    <property type="match status" value="1"/>
</dbReference>
<dbReference type="PANTHER" id="PTHR30290">
    <property type="entry name" value="PERIPLASMIC BINDING COMPONENT OF ABC TRANSPORTER"/>
    <property type="match status" value="1"/>
</dbReference>
<feature type="region of interest" description="Disordered" evidence="4">
    <location>
        <begin position="29"/>
        <end position="60"/>
    </location>
</feature>
<proteinExistence type="inferred from homology"/>
<dbReference type="CDD" id="cd00995">
    <property type="entry name" value="PBP2_NikA_DppA_OppA_like"/>
    <property type="match status" value="1"/>
</dbReference>
<dbReference type="STRING" id="417292.SAMN05421806_10461"/>
<protein>
    <submittedName>
        <fullName evidence="7">Peptide/nickel transport system substrate-binding protein</fullName>
    </submittedName>
</protein>
<feature type="compositionally biased region" description="Gly residues" evidence="4">
    <location>
        <begin position="34"/>
        <end position="46"/>
    </location>
</feature>
<accession>A0A1G8YHC5</accession>
<evidence type="ECO:0000259" key="6">
    <source>
        <dbReference type="Pfam" id="PF00496"/>
    </source>
</evidence>
<evidence type="ECO:0000256" key="4">
    <source>
        <dbReference type="SAM" id="MobiDB-lite"/>
    </source>
</evidence>
<dbReference type="Gene3D" id="3.40.190.10">
    <property type="entry name" value="Periplasmic binding protein-like II"/>
    <property type="match status" value="1"/>
</dbReference>
<dbReference type="Pfam" id="PF00496">
    <property type="entry name" value="SBP_bac_5"/>
    <property type="match status" value="1"/>
</dbReference>
<feature type="domain" description="Solute-binding protein family 5" evidence="6">
    <location>
        <begin position="87"/>
        <end position="419"/>
    </location>
</feature>
<dbReference type="RefSeq" id="WP_093609193.1">
    <property type="nucleotide sequence ID" value="NZ_FNFF01000004.1"/>
</dbReference>
<dbReference type="OrthoDB" id="9046151at2"/>
<dbReference type="InterPro" id="IPR030678">
    <property type="entry name" value="Peptide/Ni-bd"/>
</dbReference>
<reference evidence="7 8" key="1">
    <citation type="submission" date="2016-10" db="EMBL/GenBank/DDBJ databases">
        <authorList>
            <person name="de Groot N.N."/>
        </authorList>
    </citation>
    <scope>NUCLEOTIDE SEQUENCE [LARGE SCALE GENOMIC DNA]</scope>
    <source>
        <strain evidence="7 8">CGMCC 4.5727</strain>
    </source>
</reference>
<dbReference type="GO" id="GO:1904680">
    <property type="term" value="F:peptide transmembrane transporter activity"/>
    <property type="evidence" value="ECO:0007669"/>
    <property type="project" value="TreeGrafter"/>
</dbReference>
<dbReference type="GO" id="GO:0042597">
    <property type="term" value="C:periplasmic space"/>
    <property type="evidence" value="ECO:0007669"/>
    <property type="project" value="UniProtKB-ARBA"/>
</dbReference>
<evidence type="ECO:0000313" key="7">
    <source>
        <dbReference type="EMBL" id="SDK02067.1"/>
    </source>
</evidence>
<dbReference type="GO" id="GO:0015833">
    <property type="term" value="P:peptide transport"/>
    <property type="evidence" value="ECO:0007669"/>
    <property type="project" value="TreeGrafter"/>
</dbReference>
<keyword evidence="2" id="KW-0813">Transport</keyword>
<comment type="similarity">
    <text evidence="1">Belongs to the bacterial solute-binding protein 5 family.</text>
</comment>
<keyword evidence="3 5" id="KW-0732">Signal</keyword>
<dbReference type="PANTHER" id="PTHR30290:SF9">
    <property type="entry name" value="OLIGOPEPTIDE-BINDING PROTEIN APPA"/>
    <property type="match status" value="1"/>
</dbReference>
<dbReference type="PROSITE" id="PS51257">
    <property type="entry name" value="PROKAR_LIPOPROTEIN"/>
    <property type="match status" value="1"/>
</dbReference>
<evidence type="ECO:0000256" key="1">
    <source>
        <dbReference type="ARBA" id="ARBA00005695"/>
    </source>
</evidence>
<sequence>MARSVKTTGAVRAAALAAALGLAATACTTSDGTSTGGGGKGGGGGSATLQLTGDPTTLDPAKGTAVQDLVMSRMLYDVLVRRDDGGEIVGNLAKSWEQPSAKEATFTLNEGITCTDGTKLTATDIAASLKRLADPKTGGYPAFGAGNTATITADDKAGTVNVKLAKPYSDLLYGMSSPQAGIICPKALKDESLLKSGGKGAGTGRWWLDKSTAGSAYTLAGRDGYTWGAKYKKAPAGDAPKTVVMKILPNESTMANELLSGSLDYAGITGPDAARLAKAPDKVTMVPTPLIRMMVVFNQKEGHPGADKKFRDAVGAAIDRKAFNDTVTKGTGEVIASLADKSVPCASTDESWLAKPDKAAAAKALKGVKVKVVGTNAVASGAGNEFVQAVLKAAGAEVELRNVDNTTWATEVPGGKGDWDITVLPNVNTTNLLTHPASLLVGEAPPAGRNFGSVNNPDFAAGFGEAMANVDEAKKCAAWEKAQKAALTNRDVLPLTAIKAYYTSGKKVEIASPDGILDTSTVRLKK</sequence>
<dbReference type="InterPro" id="IPR000914">
    <property type="entry name" value="SBP_5_dom"/>
</dbReference>
<dbReference type="Gene3D" id="3.10.105.10">
    <property type="entry name" value="Dipeptide-binding Protein, Domain 3"/>
    <property type="match status" value="1"/>
</dbReference>
<gene>
    <name evidence="7" type="ORF">SAMN05421806_10461</name>
</gene>
<organism evidence="7 8">
    <name type="scientific">Streptomyces indicus</name>
    <dbReference type="NCBI Taxonomy" id="417292"/>
    <lineage>
        <taxon>Bacteria</taxon>
        <taxon>Bacillati</taxon>
        <taxon>Actinomycetota</taxon>
        <taxon>Actinomycetes</taxon>
        <taxon>Kitasatosporales</taxon>
        <taxon>Streptomycetaceae</taxon>
        <taxon>Streptomyces</taxon>
    </lineage>
</organism>
<dbReference type="SUPFAM" id="SSF53850">
    <property type="entry name" value="Periplasmic binding protein-like II"/>
    <property type="match status" value="1"/>
</dbReference>
<dbReference type="EMBL" id="FNFF01000004">
    <property type="protein sequence ID" value="SDK02067.1"/>
    <property type="molecule type" value="Genomic_DNA"/>
</dbReference>
<dbReference type="InterPro" id="IPR039424">
    <property type="entry name" value="SBP_5"/>
</dbReference>
<evidence type="ECO:0000256" key="3">
    <source>
        <dbReference type="ARBA" id="ARBA00022729"/>
    </source>
</evidence>
<feature type="signal peptide" evidence="5">
    <location>
        <begin position="1"/>
        <end position="26"/>
    </location>
</feature>